<dbReference type="InterPro" id="IPR012338">
    <property type="entry name" value="Beta-lactam/transpept-like"/>
</dbReference>
<dbReference type="AlphaFoldDB" id="A0AAD9JWN4"/>
<comment type="caution">
    <text evidence="3">The sequence shown here is derived from an EMBL/GenBank/DDBJ whole genome shotgun (WGS) entry which is preliminary data.</text>
</comment>
<evidence type="ECO:0000313" key="3">
    <source>
        <dbReference type="EMBL" id="KAK2160394.1"/>
    </source>
</evidence>
<keyword evidence="4" id="KW-1185">Reference proteome</keyword>
<gene>
    <name evidence="3" type="ORF">LSH36_134g03016</name>
</gene>
<proteinExistence type="predicted"/>
<feature type="region of interest" description="Disordered" evidence="1">
    <location>
        <begin position="53"/>
        <end position="95"/>
    </location>
</feature>
<dbReference type="PANTHER" id="PTHR46825:SF15">
    <property type="entry name" value="BETA-LACTAMASE-RELATED DOMAIN-CONTAINING PROTEIN"/>
    <property type="match status" value="1"/>
</dbReference>
<feature type="region of interest" description="Disordered" evidence="1">
    <location>
        <begin position="1"/>
        <end position="25"/>
    </location>
</feature>
<evidence type="ECO:0000259" key="2">
    <source>
        <dbReference type="Pfam" id="PF00144"/>
    </source>
</evidence>
<dbReference type="InterPro" id="IPR050491">
    <property type="entry name" value="AmpC-like"/>
</dbReference>
<feature type="domain" description="Beta-lactamase-related" evidence="2">
    <location>
        <begin position="142"/>
        <end position="482"/>
    </location>
</feature>
<accession>A0AAD9JWN4</accession>
<sequence length="681" mass="76255">MRQSERRNNLRICPRRNSNTGGSDLWSSTLPLDHGGALTVFIEQSASFVGKSFTSPNVSGRQSAPDNRKTAGRSSRFRTRTNPLPIGIRPLTAPPPTLTRSRMTSLLLGVLSVIVAGSLTTTSTDSGRRVTLTESQKDDVRHAIETVVRCRQIPGITLSVVTSDVVLWKTTFGVADVERNKPVTTDTLFPIGSTTKAFTSTLLAMLLEKYSNRINWDTPIVNILGNDFKLYNKTLTDNISLRDLLSHRTGVPGYFLPLLAGLPENVTRKELVRRLRYFEPTHQIRTTFQYNNYMFMLAGYVAEVLENEEWEHLNAEMLFKPLGMTSTIYVRDINEETDMAEAYTLSEGRLTKINRTTLHQVDVAGPAGAIVSTATDMIHWLQFNLRGGRAPSGESLIAASRLKETYSEQMAAPSPMSDRDLKRPKYPISDIHAAYDLGWMTNYYRGYKRVWHSGGITTYKTMVWLYPDVDVGIFLSTNGPPSSNGSWGLILALYYLSDVLLNEDRWLNGSTLCDFPQPWASPSPEYRFQWPDGRVAGDRSDYLGTYRHPGYCDIVVADDPDGEAFMIRMGRFLEAELLYNETSETFYTRFVGELWYISEPVPVKFARSQPGGRIEELRIPFYTPYDTAKPIVFAKYSSTPLNVSTTSSDEAMTDAGSHLTWLVAGNLLVLGFSSLSACPVV</sequence>
<dbReference type="InterPro" id="IPR001466">
    <property type="entry name" value="Beta-lactam-related"/>
</dbReference>
<evidence type="ECO:0000313" key="4">
    <source>
        <dbReference type="Proteomes" id="UP001208570"/>
    </source>
</evidence>
<dbReference type="SUPFAM" id="SSF56601">
    <property type="entry name" value="beta-lactamase/transpeptidase-like"/>
    <property type="match status" value="1"/>
</dbReference>
<feature type="compositionally biased region" description="Polar residues" evidence="1">
    <location>
        <begin position="53"/>
        <end position="65"/>
    </location>
</feature>
<organism evidence="3 4">
    <name type="scientific">Paralvinella palmiformis</name>
    <dbReference type="NCBI Taxonomy" id="53620"/>
    <lineage>
        <taxon>Eukaryota</taxon>
        <taxon>Metazoa</taxon>
        <taxon>Spiralia</taxon>
        <taxon>Lophotrochozoa</taxon>
        <taxon>Annelida</taxon>
        <taxon>Polychaeta</taxon>
        <taxon>Sedentaria</taxon>
        <taxon>Canalipalpata</taxon>
        <taxon>Terebellida</taxon>
        <taxon>Terebelliformia</taxon>
        <taxon>Alvinellidae</taxon>
        <taxon>Paralvinella</taxon>
    </lineage>
</organism>
<evidence type="ECO:0000256" key="1">
    <source>
        <dbReference type="SAM" id="MobiDB-lite"/>
    </source>
</evidence>
<feature type="compositionally biased region" description="Polar residues" evidence="1">
    <location>
        <begin position="16"/>
        <end position="25"/>
    </location>
</feature>
<dbReference type="Pfam" id="PF00144">
    <property type="entry name" value="Beta-lactamase"/>
    <property type="match status" value="1"/>
</dbReference>
<name>A0AAD9JWN4_9ANNE</name>
<dbReference type="EMBL" id="JAODUP010000134">
    <property type="protein sequence ID" value="KAK2160394.1"/>
    <property type="molecule type" value="Genomic_DNA"/>
</dbReference>
<dbReference type="Gene3D" id="3.40.710.10">
    <property type="entry name" value="DD-peptidase/beta-lactamase superfamily"/>
    <property type="match status" value="1"/>
</dbReference>
<protein>
    <recommendedName>
        <fullName evidence="2">Beta-lactamase-related domain-containing protein</fullName>
    </recommendedName>
</protein>
<reference evidence="3" key="1">
    <citation type="journal article" date="2023" name="Mol. Biol. Evol.">
        <title>Third-Generation Sequencing Reveals the Adaptive Role of the Epigenome in Three Deep-Sea Polychaetes.</title>
        <authorList>
            <person name="Perez M."/>
            <person name="Aroh O."/>
            <person name="Sun Y."/>
            <person name="Lan Y."/>
            <person name="Juniper S.K."/>
            <person name="Young C.R."/>
            <person name="Angers B."/>
            <person name="Qian P.Y."/>
        </authorList>
    </citation>
    <scope>NUCLEOTIDE SEQUENCE</scope>
    <source>
        <strain evidence="3">P08H-3</strain>
    </source>
</reference>
<dbReference type="Proteomes" id="UP001208570">
    <property type="component" value="Unassembled WGS sequence"/>
</dbReference>
<dbReference type="PANTHER" id="PTHR46825">
    <property type="entry name" value="D-ALANYL-D-ALANINE-CARBOXYPEPTIDASE/ENDOPEPTIDASE AMPH"/>
    <property type="match status" value="1"/>
</dbReference>